<comment type="similarity">
    <text evidence="2">Belongs to the ZCCHC8 family.</text>
</comment>
<dbReference type="GO" id="GO:0071013">
    <property type="term" value="C:catalytic step 2 spliceosome"/>
    <property type="evidence" value="ECO:0007669"/>
    <property type="project" value="TreeGrafter"/>
</dbReference>
<keyword evidence="11" id="KW-1185">Reference proteome</keyword>
<evidence type="ECO:0000256" key="5">
    <source>
        <dbReference type="ARBA" id="ARBA00022833"/>
    </source>
</evidence>
<evidence type="ECO:0000256" key="4">
    <source>
        <dbReference type="ARBA" id="ARBA00022771"/>
    </source>
</evidence>
<comment type="subcellular location">
    <subcellularLocation>
        <location evidence="1">Nucleus</location>
        <location evidence="1">Nucleoplasm</location>
    </subcellularLocation>
</comment>
<evidence type="ECO:0000313" key="10">
    <source>
        <dbReference type="EMBL" id="KIY62567.1"/>
    </source>
</evidence>
<dbReference type="EMBL" id="KN880770">
    <property type="protein sequence ID" value="KIY62567.1"/>
    <property type="molecule type" value="Genomic_DNA"/>
</dbReference>
<dbReference type="Pfam" id="PF00098">
    <property type="entry name" value="zf-CCHC"/>
    <property type="match status" value="1"/>
</dbReference>
<feature type="region of interest" description="Disordered" evidence="8">
    <location>
        <begin position="299"/>
        <end position="326"/>
    </location>
</feature>
<feature type="domain" description="CCHC-type" evidence="9">
    <location>
        <begin position="120"/>
        <end position="134"/>
    </location>
</feature>
<evidence type="ECO:0000256" key="3">
    <source>
        <dbReference type="ARBA" id="ARBA00022723"/>
    </source>
</evidence>
<evidence type="ECO:0000256" key="6">
    <source>
        <dbReference type="ARBA" id="ARBA00023242"/>
    </source>
</evidence>
<keyword evidence="3" id="KW-0479">Metal-binding</keyword>
<dbReference type="PROSITE" id="PS50158">
    <property type="entry name" value="ZF_CCHC"/>
    <property type="match status" value="1"/>
</dbReference>
<feature type="region of interest" description="Disordered" evidence="8">
    <location>
        <begin position="350"/>
        <end position="380"/>
    </location>
</feature>
<dbReference type="Proteomes" id="UP000054007">
    <property type="component" value="Unassembled WGS sequence"/>
</dbReference>
<name>A0A0D7AWF9_9AGAR</name>
<dbReference type="OrthoDB" id="429967at2759"/>
<dbReference type="GO" id="GO:0003723">
    <property type="term" value="F:RNA binding"/>
    <property type="evidence" value="ECO:0007669"/>
    <property type="project" value="TreeGrafter"/>
</dbReference>
<dbReference type="PANTHER" id="PTHR13316:SF0">
    <property type="entry name" value="ZINC FINGER CCHC DOMAIN-CONTAINING PROTEIN 8"/>
    <property type="match status" value="1"/>
</dbReference>
<dbReference type="Gene3D" id="3.40.30.10">
    <property type="entry name" value="Glutaredoxin"/>
    <property type="match status" value="1"/>
</dbReference>
<evidence type="ECO:0000256" key="7">
    <source>
        <dbReference type="PROSITE-ProRule" id="PRU00047"/>
    </source>
</evidence>
<dbReference type="GO" id="GO:0008270">
    <property type="term" value="F:zinc ion binding"/>
    <property type="evidence" value="ECO:0007669"/>
    <property type="project" value="UniProtKB-KW"/>
</dbReference>
<dbReference type="InterPro" id="IPR008554">
    <property type="entry name" value="Glutaredoxin-like"/>
</dbReference>
<dbReference type="InterPro" id="IPR001878">
    <property type="entry name" value="Znf_CCHC"/>
</dbReference>
<evidence type="ECO:0000256" key="8">
    <source>
        <dbReference type="SAM" id="MobiDB-lite"/>
    </source>
</evidence>
<evidence type="ECO:0000313" key="11">
    <source>
        <dbReference type="Proteomes" id="UP000054007"/>
    </source>
</evidence>
<protein>
    <recommendedName>
        <fullName evidence="9">CCHC-type domain-containing protein</fullName>
    </recommendedName>
</protein>
<keyword evidence="4 7" id="KW-0863">Zinc-finger</keyword>
<dbReference type="InterPro" id="IPR052115">
    <property type="entry name" value="NEXT_complex_subunit_ZCCHC8"/>
</dbReference>
<dbReference type="STRING" id="1314674.A0A0D7AWF9"/>
<accession>A0A0D7AWF9</accession>
<evidence type="ECO:0000256" key="2">
    <source>
        <dbReference type="ARBA" id="ARBA00007497"/>
    </source>
</evidence>
<dbReference type="PANTHER" id="PTHR13316">
    <property type="entry name" value="ZINC FINGER, CCHC DOMAIN CONTAINING 8"/>
    <property type="match status" value="1"/>
</dbReference>
<keyword evidence="6" id="KW-0539">Nucleus</keyword>
<evidence type="ECO:0000256" key="1">
    <source>
        <dbReference type="ARBA" id="ARBA00004642"/>
    </source>
</evidence>
<keyword evidence="5" id="KW-0862">Zinc</keyword>
<dbReference type="InterPro" id="IPR036249">
    <property type="entry name" value="Thioredoxin-like_sf"/>
</dbReference>
<dbReference type="Pfam" id="PF04046">
    <property type="entry name" value="PSP"/>
    <property type="match status" value="1"/>
</dbReference>
<dbReference type="InterPro" id="IPR006568">
    <property type="entry name" value="PSP_pro-rich"/>
</dbReference>
<dbReference type="Pfam" id="PF05768">
    <property type="entry name" value="Glrx-like"/>
    <property type="match status" value="1"/>
</dbReference>
<evidence type="ECO:0000259" key="9">
    <source>
        <dbReference type="PROSITE" id="PS50158"/>
    </source>
</evidence>
<proteinExistence type="inferred from homology"/>
<dbReference type="AlphaFoldDB" id="A0A0D7AWF9"/>
<sequence length="380" mass="43371">MHPSLLLRSAARLPRFTLFSGPNCSLCDVAKAELAKVRQTRPFELDVINIQDAGQERWKRKYVYWIPALHLEGKEVVKGRWDAADPLSTSPWLQSGIYTPISHTALGQRDESQLQYTSCCFNCGSPDHQKSDCPLPWNNALIELTQRMYEFWSPPKRRGERIHVEGQDQRLEWLYAFIPGRISSDLLRDAVGPNDCPDWLKNMANWGYPPGWYSTCDPREAMRDRILSDTDPGDDLSVFVEPEDENEILQFPMLSALSPPKHEPAPCRWAQYPDTEFLYQALPLYTGYALPRLGEYSPPPPTYDVPPPPSVPPPKLPPPSSHPANLPPPCYVQHPVMPVKRILHGSNEPPWWFKTREVGEQSIPNNEEHNNEEADMDLSD</sequence>
<dbReference type="SMART" id="SM00343">
    <property type="entry name" value="ZnF_C2HC"/>
    <property type="match status" value="1"/>
</dbReference>
<dbReference type="GO" id="GO:0005654">
    <property type="term" value="C:nucleoplasm"/>
    <property type="evidence" value="ECO:0007669"/>
    <property type="project" value="UniProtKB-SubCell"/>
</dbReference>
<reference evidence="10 11" key="1">
    <citation type="journal article" date="2015" name="Fungal Genet. Biol.">
        <title>Evolution of novel wood decay mechanisms in Agaricales revealed by the genome sequences of Fistulina hepatica and Cylindrobasidium torrendii.</title>
        <authorList>
            <person name="Floudas D."/>
            <person name="Held B.W."/>
            <person name="Riley R."/>
            <person name="Nagy L.G."/>
            <person name="Koehler G."/>
            <person name="Ransdell A.S."/>
            <person name="Younus H."/>
            <person name="Chow J."/>
            <person name="Chiniquy J."/>
            <person name="Lipzen A."/>
            <person name="Tritt A."/>
            <person name="Sun H."/>
            <person name="Haridas S."/>
            <person name="LaButti K."/>
            <person name="Ohm R.A."/>
            <person name="Kues U."/>
            <person name="Blanchette R.A."/>
            <person name="Grigoriev I.V."/>
            <person name="Minto R.E."/>
            <person name="Hibbett D.S."/>
        </authorList>
    </citation>
    <scope>NUCLEOTIDE SEQUENCE [LARGE SCALE GENOMIC DNA]</scope>
    <source>
        <strain evidence="10 11">FP15055 ss-10</strain>
    </source>
</reference>
<organism evidence="10 11">
    <name type="scientific">Cylindrobasidium torrendii FP15055 ss-10</name>
    <dbReference type="NCBI Taxonomy" id="1314674"/>
    <lineage>
        <taxon>Eukaryota</taxon>
        <taxon>Fungi</taxon>
        <taxon>Dikarya</taxon>
        <taxon>Basidiomycota</taxon>
        <taxon>Agaricomycotina</taxon>
        <taxon>Agaricomycetes</taxon>
        <taxon>Agaricomycetidae</taxon>
        <taxon>Agaricales</taxon>
        <taxon>Marasmiineae</taxon>
        <taxon>Physalacriaceae</taxon>
        <taxon>Cylindrobasidium</taxon>
    </lineage>
</organism>
<gene>
    <name evidence="10" type="ORF">CYLTODRAFT_458878</name>
</gene>
<dbReference type="SUPFAM" id="SSF52833">
    <property type="entry name" value="Thioredoxin-like"/>
    <property type="match status" value="1"/>
</dbReference>